<dbReference type="InterPro" id="IPR008930">
    <property type="entry name" value="Terpenoid_cyclase/PrenylTrfase"/>
</dbReference>
<dbReference type="KEGG" id="cvn:111122209"/>
<evidence type="ECO:0000256" key="2">
    <source>
        <dbReference type="ARBA" id="ARBA00022525"/>
    </source>
</evidence>
<keyword evidence="3" id="KW-0732">Signal</keyword>
<evidence type="ECO:0000313" key="6">
    <source>
        <dbReference type="RefSeq" id="XP_022319472.1"/>
    </source>
</evidence>
<keyword evidence="4" id="KW-0812">Transmembrane</keyword>
<evidence type="ECO:0000256" key="1">
    <source>
        <dbReference type="ARBA" id="ARBA00004613"/>
    </source>
</evidence>
<keyword evidence="4" id="KW-1133">Transmembrane helix</keyword>
<comment type="subcellular location">
    <subcellularLocation>
        <location evidence="1">Secreted</location>
    </subcellularLocation>
</comment>
<protein>
    <submittedName>
        <fullName evidence="6">Uncharacterized protein LOC111122161</fullName>
    </submittedName>
    <submittedName>
        <fullName evidence="7">Uncharacterized protein LOC111122209</fullName>
    </submittedName>
</protein>
<proteinExistence type="predicted"/>
<gene>
    <name evidence="6" type="primary">LOC111122161</name>
    <name evidence="7" type="synonym">LOC111122209</name>
</gene>
<dbReference type="RefSeq" id="XP_022319547.1">
    <property type="nucleotide sequence ID" value="XM_022463839.1"/>
</dbReference>
<dbReference type="GO" id="GO:0005615">
    <property type="term" value="C:extracellular space"/>
    <property type="evidence" value="ECO:0007669"/>
    <property type="project" value="TreeGrafter"/>
</dbReference>
<dbReference type="InterPro" id="IPR002157">
    <property type="entry name" value="Cbl-bd_prot"/>
</dbReference>
<dbReference type="GO" id="GO:0015889">
    <property type="term" value="P:cobalamin transport"/>
    <property type="evidence" value="ECO:0007669"/>
    <property type="project" value="InterPro"/>
</dbReference>
<dbReference type="AlphaFoldDB" id="A0A8B8CUD7"/>
<evidence type="ECO:0000256" key="3">
    <source>
        <dbReference type="ARBA" id="ARBA00022729"/>
    </source>
</evidence>
<name>A0A8B8CUD7_CRAVI</name>
<dbReference type="InterPro" id="IPR051588">
    <property type="entry name" value="Cobalamin_Transport"/>
</dbReference>
<accession>A0A8B8CUD7</accession>
<dbReference type="GeneID" id="111122161"/>
<dbReference type="PANTHER" id="PTHR10559">
    <property type="entry name" value="TRANSCOBALAMIN-1/GASTRIC INTRINSIC FACTOR"/>
    <property type="match status" value="1"/>
</dbReference>
<keyword evidence="4" id="KW-0472">Membrane</keyword>
<evidence type="ECO:0000256" key="4">
    <source>
        <dbReference type="SAM" id="Phobius"/>
    </source>
</evidence>
<dbReference type="PANTHER" id="PTHR10559:SF18">
    <property type="entry name" value="TRANSCOBALAMIN II"/>
    <property type="match status" value="1"/>
</dbReference>
<dbReference type="RefSeq" id="XP_022319472.1">
    <property type="nucleotide sequence ID" value="XM_022463764.1"/>
</dbReference>
<dbReference type="SUPFAM" id="SSF48239">
    <property type="entry name" value="Terpenoid cyclases/Protein prenyltransferases"/>
    <property type="match status" value="1"/>
</dbReference>
<feature type="transmembrane region" description="Helical" evidence="4">
    <location>
        <begin position="21"/>
        <end position="42"/>
    </location>
</feature>
<reference evidence="6 7" key="1">
    <citation type="submission" date="2025-04" db="UniProtKB">
        <authorList>
            <consortium name="RefSeq"/>
        </authorList>
    </citation>
    <scope>IDENTIFICATION</scope>
    <source>
        <tissue evidence="6 7">Whole sample</tissue>
    </source>
</reference>
<keyword evidence="5" id="KW-1185">Reference proteome</keyword>
<dbReference type="OrthoDB" id="6062445at2759"/>
<dbReference type="GO" id="GO:0031419">
    <property type="term" value="F:cobalamin binding"/>
    <property type="evidence" value="ECO:0007669"/>
    <property type="project" value="InterPro"/>
</dbReference>
<sequence>MAKDEEVLINEKGSRRQLEKFCLAVVIIAGIGLIIGLIAYLATNTPNDTSDYVITQPDYPTSSKYAIDNGEKWLIDNQKTAMGWMDNQNADAMLALRLGIMSKYQPGRCDFNTLSKSLEFDILSALLRSKTLDEITWVRMLLPKYIVALRAACMDATNFHGHNLIMILEDHFSKYTLYYNNTRTSAAMLLLAKCVSESMPEKDHLEALDMDRDFTTVTEASLVLMALSCLNRTNYYSTIMKAEDFLLTKFNNSNFGTTYETGLAAQALSKSNRTEVESAVAEAVLYLTKEIQSKRKGKFLNIGEASNVLPALAMMSWADVKGKCPNLRVASVDTGPKTVNVTIQIDGGDIFTGVDQTFPSVTINEGQSLLVALETLQRTNSNFQFTSSTTAYGTILNSVMGKQVAIGSTQSWNIHLSGSADMQGMYLENIIPADGSRYILKAV</sequence>
<dbReference type="Pfam" id="PF01122">
    <property type="entry name" value="Cobalamin_bind"/>
    <property type="match status" value="1"/>
</dbReference>
<dbReference type="KEGG" id="cvn:111122161"/>
<dbReference type="Gene3D" id="2.170.130.30">
    <property type="match status" value="1"/>
</dbReference>
<evidence type="ECO:0000313" key="5">
    <source>
        <dbReference type="Proteomes" id="UP000694844"/>
    </source>
</evidence>
<dbReference type="Gene3D" id="1.50.10.20">
    <property type="match status" value="1"/>
</dbReference>
<evidence type="ECO:0000313" key="7">
    <source>
        <dbReference type="RefSeq" id="XP_022319547.1"/>
    </source>
</evidence>
<organism evidence="5 6">
    <name type="scientific">Crassostrea virginica</name>
    <name type="common">Eastern oyster</name>
    <dbReference type="NCBI Taxonomy" id="6565"/>
    <lineage>
        <taxon>Eukaryota</taxon>
        <taxon>Metazoa</taxon>
        <taxon>Spiralia</taxon>
        <taxon>Lophotrochozoa</taxon>
        <taxon>Mollusca</taxon>
        <taxon>Bivalvia</taxon>
        <taxon>Autobranchia</taxon>
        <taxon>Pteriomorphia</taxon>
        <taxon>Ostreida</taxon>
        <taxon>Ostreoidea</taxon>
        <taxon>Ostreidae</taxon>
        <taxon>Crassostrea</taxon>
    </lineage>
</organism>
<dbReference type="Proteomes" id="UP000694844">
    <property type="component" value="Chromosome 2"/>
</dbReference>
<keyword evidence="2" id="KW-0964">Secreted</keyword>